<sequence length="558" mass="64439">MKLFIFLIVIVFLISNSYSLISSSNSNSDNSNSESEIQYYSLTSQFDVVQGKQLPGSIAWGYFLDEMNKDGWGKLSIETVSTVSDDIAFKAAGYLEGYLTWEYIYRFSGNYFNSFFNTSDIKEIPIETLTFVSDNWEYMLERVNSSSTTDPYWIQIRNAMSQQIGLYEGYNDAAGDNYQKTFIELYMINLYGDMGDIVTLTTENNDQFTPMDRKEVEELMATTGHCTSIIKLTNNCSDLMSAHTSWADFSVMIRIYKRINIPVASTPYGSETLFSSYPGLLVSIDDFYQIRPSKLHLTETLNTILNQTLYQQIKAQSFMYWVRNLVANRLANNGFQWVSLFVENNSGTNNIQFVVLDYKLFTPYSTELQEDLLWIVEQYPGGYQAADVTLTLWEQGYWPSYNRPYFEEVFDILGYPYYVEKFGDLFTYENNPRANIFRRDHSKLETLEDMMNIIDYNQYKTDPFSMGYPGNSINARFDIKGGSLPSGNPIYSWFYHGTHGGIDGKAINYDMVNSFTSIARNGPTVTSDCPPFNWIDWNLISHQYMPQIYNFTWTPINI</sequence>
<dbReference type="EMBL" id="JAVFKY010000004">
    <property type="protein sequence ID" value="KAK5578236.1"/>
    <property type="molecule type" value="Genomic_DNA"/>
</dbReference>
<accession>A0AAN7YQP3</accession>
<dbReference type="PANTHER" id="PTHR12370">
    <property type="entry name" value="PHOSPHOLIPASE B-RELATED"/>
    <property type="match status" value="1"/>
</dbReference>
<keyword evidence="3" id="KW-0964">Secreted</keyword>
<evidence type="ECO:0000256" key="9">
    <source>
        <dbReference type="RuleBase" id="RU364138"/>
    </source>
</evidence>
<keyword evidence="7 9" id="KW-0443">Lipid metabolism</keyword>
<protein>
    <recommendedName>
        <fullName evidence="9">Phospholipase B-like</fullName>
        <ecNumber evidence="9">3.1.1.-</ecNumber>
    </recommendedName>
</protein>
<evidence type="ECO:0000256" key="2">
    <source>
        <dbReference type="ARBA" id="ARBA00007835"/>
    </source>
</evidence>
<dbReference type="EC" id="3.1.1.-" evidence="9"/>
<evidence type="ECO:0000313" key="10">
    <source>
        <dbReference type="EMBL" id="KAK5578236.1"/>
    </source>
</evidence>
<evidence type="ECO:0000256" key="1">
    <source>
        <dbReference type="ARBA" id="ARBA00004613"/>
    </source>
</evidence>
<dbReference type="GO" id="GO:0009395">
    <property type="term" value="P:phospholipid catabolic process"/>
    <property type="evidence" value="ECO:0007669"/>
    <property type="project" value="TreeGrafter"/>
</dbReference>
<dbReference type="GO" id="GO:0004620">
    <property type="term" value="F:phospholipase activity"/>
    <property type="evidence" value="ECO:0007669"/>
    <property type="project" value="InterPro"/>
</dbReference>
<feature type="signal peptide" evidence="9">
    <location>
        <begin position="1"/>
        <end position="19"/>
    </location>
</feature>
<keyword evidence="8" id="KW-0325">Glycoprotein</keyword>
<keyword evidence="6 9" id="KW-0442">Lipid degradation</keyword>
<dbReference type="Gene3D" id="3.60.60.30">
    <property type="match status" value="1"/>
</dbReference>
<dbReference type="Proteomes" id="UP001344447">
    <property type="component" value="Unassembled WGS sequence"/>
</dbReference>
<comment type="function">
    <text evidence="9">Putative phospholipase.</text>
</comment>
<reference evidence="10 11" key="1">
    <citation type="submission" date="2023-11" db="EMBL/GenBank/DDBJ databases">
        <title>Dfirmibasis_genome.</title>
        <authorList>
            <person name="Edelbroek B."/>
            <person name="Kjellin J."/>
            <person name="Jerlstrom-Hultqvist J."/>
            <person name="Soderbom F."/>
        </authorList>
    </citation>
    <scope>NUCLEOTIDE SEQUENCE [LARGE SCALE GENOMIC DNA]</scope>
    <source>
        <strain evidence="10 11">TNS-C-14</strain>
    </source>
</reference>
<evidence type="ECO:0000256" key="5">
    <source>
        <dbReference type="ARBA" id="ARBA00022801"/>
    </source>
</evidence>
<keyword evidence="11" id="KW-1185">Reference proteome</keyword>
<comment type="subcellular location">
    <subcellularLocation>
        <location evidence="1">Secreted</location>
    </subcellularLocation>
</comment>
<comment type="similarity">
    <text evidence="2 9">Belongs to the phospholipase B-like family.</text>
</comment>
<keyword evidence="4 9" id="KW-0732">Signal</keyword>
<dbReference type="InterPro" id="IPR007000">
    <property type="entry name" value="PLipase_B-like"/>
</dbReference>
<evidence type="ECO:0000256" key="7">
    <source>
        <dbReference type="ARBA" id="ARBA00023098"/>
    </source>
</evidence>
<dbReference type="GO" id="GO:0005576">
    <property type="term" value="C:extracellular region"/>
    <property type="evidence" value="ECO:0007669"/>
    <property type="project" value="UniProtKB-SubCell"/>
</dbReference>
<dbReference type="PANTHER" id="PTHR12370:SF21">
    <property type="entry name" value="PHOSPHOLIPASE B-LIKE PROTEIN E"/>
    <property type="match status" value="1"/>
</dbReference>
<evidence type="ECO:0000256" key="8">
    <source>
        <dbReference type="ARBA" id="ARBA00023180"/>
    </source>
</evidence>
<proteinExistence type="inferred from homology"/>
<organism evidence="10 11">
    <name type="scientific">Dictyostelium firmibasis</name>
    <dbReference type="NCBI Taxonomy" id="79012"/>
    <lineage>
        <taxon>Eukaryota</taxon>
        <taxon>Amoebozoa</taxon>
        <taxon>Evosea</taxon>
        <taxon>Eumycetozoa</taxon>
        <taxon>Dictyostelia</taxon>
        <taxon>Dictyosteliales</taxon>
        <taxon>Dictyosteliaceae</taxon>
        <taxon>Dictyostelium</taxon>
    </lineage>
</organism>
<feature type="chain" id="PRO_5042671868" description="Phospholipase B-like" evidence="9">
    <location>
        <begin position="20"/>
        <end position="558"/>
    </location>
</feature>
<evidence type="ECO:0000256" key="4">
    <source>
        <dbReference type="ARBA" id="ARBA00022729"/>
    </source>
</evidence>
<evidence type="ECO:0000256" key="3">
    <source>
        <dbReference type="ARBA" id="ARBA00022525"/>
    </source>
</evidence>
<dbReference type="Pfam" id="PF04916">
    <property type="entry name" value="Phospholip_B"/>
    <property type="match status" value="1"/>
</dbReference>
<gene>
    <name evidence="10" type="ORF">RB653_003189</name>
</gene>
<keyword evidence="5 9" id="KW-0378">Hydrolase</keyword>
<dbReference type="AlphaFoldDB" id="A0AAN7YQP3"/>
<evidence type="ECO:0000313" key="11">
    <source>
        <dbReference type="Proteomes" id="UP001344447"/>
    </source>
</evidence>
<evidence type="ECO:0000256" key="6">
    <source>
        <dbReference type="ARBA" id="ARBA00022963"/>
    </source>
</evidence>
<comment type="caution">
    <text evidence="10">The sequence shown here is derived from an EMBL/GenBank/DDBJ whole genome shotgun (WGS) entry which is preliminary data.</text>
</comment>
<name>A0AAN7YQP3_9MYCE</name>